<dbReference type="InterPro" id="IPR024077">
    <property type="entry name" value="Neurolysin/TOP_dom2"/>
</dbReference>
<protein>
    <submittedName>
        <fullName evidence="1">Uncharacterized protein</fullName>
    </submittedName>
</protein>
<evidence type="ECO:0000313" key="2">
    <source>
        <dbReference type="Proteomes" id="UP000269396"/>
    </source>
</evidence>
<name>A0A183Q4S5_9TREM</name>
<dbReference type="Proteomes" id="UP000269396">
    <property type="component" value="Unassembled WGS sequence"/>
</dbReference>
<keyword evidence="2" id="KW-1185">Reference proteome</keyword>
<organism evidence="1 2">
    <name type="scientific">Schistosoma mattheei</name>
    <dbReference type="NCBI Taxonomy" id="31246"/>
    <lineage>
        <taxon>Eukaryota</taxon>
        <taxon>Metazoa</taxon>
        <taxon>Spiralia</taxon>
        <taxon>Lophotrochozoa</taxon>
        <taxon>Platyhelminthes</taxon>
        <taxon>Trematoda</taxon>
        <taxon>Digenea</taxon>
        <taxon>Strigeidida</taxon>
        <taxon>Schistosomatoidea</taxon>
        <taxon>Schistosomatidae</taxon>
        <taxon>Schistosoma</taxon>
    </lineage>
</organism>
<proteinExistence type="predicted"/>
<dbReference type="AlphaFoldDB" id="A0A183Q4S5"/>
<dbReference type="EMBL" id="UZAL01047875">
    <property type="protein sequence ID" value="VDP85275.1"/>
    <property type="molecule type" value="Genomic_DNA"/>
</dbReference>
<accession>A0A183Q4S5</accession>
<evidence type="ECO:0000313" key="1">
    <source>
        <dbReference type="EMBL" id="VDP85275.1"/>
    </source>
</evidence>
<reference evidence="1 2" key="1">
    <citation type="submission" date="2018-11" db="EMBL/GenBank/DDBJ databases">
        <authorList>
            <consortium name="Pathogen Informatics"/>
        </authorList>
    </citation>
    <scope>NUCLEOTIDE SEQUENCE [LARGE SCALE GENOMIC DNA]</scope>
    <source>
        <strain>Denwood</strain>
        <strain evidence="2">Zambia</strain>
    </source>
</reference>
<dbReference type="Gene3D" id="1.10.1370.10">
    <property type="entry name" value="Neurolysin, domain 3"/>
    <property type="match status" value="1"/>
</dbReference>
<gene>
    <name evidence="1" type="ORF">SMTD_LOCUS21612</name>
</gene>
<sequence>MLDLRMAKTALNVDKFLSNVGTKLKEAQVKETARLLELKKEEVRFG</sequence>